<dbReference type="GO" id="GO:0005576">
    <property type="term" value="C:extracellular region"/>
    <property type="evidence" value="ECO:0007669"/>
    <property type="project" value="TreeGrafter"/>
</dbReference>
<evidence type="ECO:0000313" key="3">
    <source>
        <dbReference type="EMBL" id="TVU23346.1"/>
    </source>
</evidence>
<feature type="chain" id="PRO_5023854623" description="GH18 domain-containing protein" evidence="1">
    <location>
        <begin position="36"/>
        <end position="195"/>
    </location>
</feature>
<keyword evidence="4" id="KW-1185">Reference proteome</keyword>
<name>A0A5J9UIG9_9POAL</name>
<dbReference type="InterPro" id="IPR050542">
    <property type="entry name" value="Glycosyl_Hydrlase18_Chitinase"/>
</dbReference>
<dbReference type="SUPFAM" id="SSF51445">
    <property type="entry name" value="(Trans)glycosidases"/>
    <property type="match status" value="1"/>
</dbReference>
<dbReference type="InterPro" id="IPR017853">
    <property type="entry name" value="GH"/>
</dbReference>
<dbReference type="EMBL" id="RWGY01000013">
    <property type="protein sequence ID" value="TVU23346.1"/>
    <property type="molecule type" value="Genomic_DNA"/>
</dbReference>
<dbReference type="OrthoDB" id="6020543at2759"/>
<accession>A0A5J9UIG9</accession>
<dbReference type="InterPro" id="IPR001223">
    <property type="entry name" value="Glyco_hydro18_cat"/>
</dbReference>
<reference evidence="3 4" key="1">
    <citation type="journal article" date="2019" name="Sci. Rep.">
        <title>A high-quality genome of Eragrostis curvula grass provides insights into Poaceae evolution and supports new strategies to enhance forage quality.</title>
        <authorList>
            <person name="Carballo J."/>
            <person name="Santos B.A.C.M."/>
            <person name="Zappacosta D."/>
            <person name="Garbus I."/>
            <person name="Selva J.P."/>
            <person name="Gallo C.A."/>
            <person name="Diaz A."/>
            <person name="Albertini E."/>
            <person name="Caccamo M."/>
            <person name="Echenique V."/>
        </authorList>
    </citation>
    <scope>NUCLEOTIDE SEQUENCE [LARGE SCALE GENOMIC DNA]</scope>
    <source>
        <strain evidence="4">cv. Victoria</strain>
        <tissue evidence="3">Leaf</tissue>
    </source>
</reference>
<organism evidence="3 4">
    <name type="scientific">Eragrostis curvula</name>
    <name type="common">weeping love grass</name>
    <dbReference type="NCBI Taxonomy" id="38414"/>
    <lineage>
        <taxon>Eukaryota</taxon>
        <taxon>Viridiplantae</taxon>
        <taxon>Streptophyta</taxon>
        <taxon>Embryophyta</taxon>
        <taxon>Tracheophyta</taxon>
        <taxon>Spermatophyta</taxon>
        <taxon>Magnoliopsida</taxon>
        <taxon>Liliopsida</taxon>
        <taxon>Poales</taxon>
        <taxon>Poaceae</taxon>
        <taxon>PACMAD clade</taxon>
        <taxon>Chloridoideae</taxon>
        <taxon>Eragrostideae</taxon>
        <taxon>Eragrostidinae</taxon>
        <taxon>Eragrostis</taxon>
    </lineage>
</organism>
<dbReference type="GO" id="GO:0005975">
    <property type="term" value="P:carbohydrate metabolic process"/>
    <property type="evidence" value="ECO:0007669"/>
    <property type="project" value="InterPro"/>
</dbReference>
<sequence>MALSPRRCAPMTTLVVLGAVLVFVTTTFVASPASADLVNQTGQLTVFWGQHKDEGSLREACDTGVYTMVIMSFLDVYGSGQYNLDISGHPVAGMGDEIKHCQSKGVLVSLAIGGTSRAAIVDDELSVVVPILDTKRCQAENTFVPIAKVLVFLNVDLVTREDLNEAEPALAGHGHELGFDVPLRILLEEQLLLTN</sequence>
<dbReference type="Proteomes" id="UP000324897">
    <property type="component" value="Chromosome 2"/>
</dbReference>
<feature type="signal peptide" evidence="1">
    <location>
        <begin position="1"/>
        <end position="35"/>
    </location>
</feature>
<comment type="caution">
    <text evidence="3">The sequence shown here is derived from an EMBL/GenBank/DDBJ whole genome shotgun (WGS) entry which is preliminary data.</text>
</comment>
<dbReference type="PANTHER" id="PTHR45708">
    <property type="entry name" value="ENDOCHITINASE"/>
    <property type="match status" value="1"/>
</dbReference>
<evidence type="ECO:0000256" key="1">
    <source>
        <dbReference type="SAM" id="SignalP"/>
    </source>
</evidence>
<gene>
    <name evidence="3" type="ORF">EJB05_25705</name>
</gene>
<evidence type="ECO:0000313" key="4">
    <source>
        <dbReference type="Proteomes" id="UP000324897"/>
    </source>
</evidence>
<dbReference type="GO" id="GO:0004568">
    <property type="term" value="F:chitinase activity"/>
    <property type="evidence" value="ECO:0007669"/>
    <property type="project" value="TreeGrafter"/>
</dbReference>
<dbReference type="Gramene" id="TVU23346">
    <property type="protein sequence ID" value="TVU23346"/>
    <property type="gene ID" value="EJB05_25705"/>
</dbReference>
<protein>
    <recommendedName>
        <fullName evidence="2">GH18 domain-containing protein</fullName>
    </recommendedName>
</protein>
<dbReference type="PROSITE" id="PS51910">
    <property type="entry name" value="GH18_2"/>
    <property type="match status" value="1"/>
</dbReference>
<dbReference type="AlphaFoldDB" id="A0A5J9UIG9"/>
<feature type="non-terminal residue" evidence="3">
    <location>
        <position position="1"/>
    </location>
</feature>
<feature type="domain" description="GH18" evidence="2">
    <location>
        <begin position="42"/>
        <end position="195"/>
    </location>
</feature>
<dbReference type="Gene3D" id="3.20.20.80">
    <property type="entry name" value="Glycosidases"/>
    <property type="match status" value="1"/>
</dbReference>
<keyword evidence="1" id="KW-0732">Signal</keyword>
<evidence type="ECO:0000259" key="2">
    <source>
        <dbReference type="PROSITE" id="PS51910"/>
    </source>
</evidence>
<dbReference type="PANTHER" id="PTHR45708:SF65">
    <property type="entry name" value="CHITINASE"/>
    <property type="match status" value="1"/>
</dbReference>
<proteinExistence type="predicted"/>